<dbReference type="InterPro" id="IPR021897">
    <property type="entry name" value="FAP206"/>
</dbReference>
<dbReference type="GO" id="GO:0036064">
    <property type="term" value="C:ciliary basal body"/>
    <property type="evidence" value="ECO:0007669"/>
    <property type="project" value="TreeGrafter"/>
</dbReference>
<evidence type="ECO:0000256" key="4">
    <source>
        <dbReference type="ARBA" id="ARBA00022490"/>
    </source>
</evidence>
<evidence type="ECO:0000256" key="1">
    <source>
        <dbReference type="ARBA" id="ARBA00004430"/>
    </source>
</evidence>
<evidence type="ECO:0000313" key="10">
    <source>
        <dbReference type="EMBL" id="ETV70577.1"/>
    </source>
</evidence>
<name>W4FT00_APHAT</name>
<comment type="similarity">
    <text evidence="2">Belongs to the CFAP206 family.</text>
</comment>
<dbReference type="GO" id="GO:0030030">
    <property type="term" value="P:cell projection organization"/>
    <property type="evidence" value="ECO:0007669"/>
    <property type="project" value="UniProtKB-KW"/>
</dbReference>
<dbReference type="GeneID" id="20815948"/>
<organism evidence="10">
    <name type="scientific">Aphanomyces astaci</name>
    <name type="common">Crayfish plague agent</name>
    <dbReference type="NCBI Taxonomy" id="112090"/>
    <lineage>
        <taxon>Eukaryota</taxon>
        <taxon>Sar</taxon>
        <taxon>Stramenopiles</taxon>
        <taxon>Oomycota</taxon>
        <taxon>Saprolegniomycetes</taxon>
        <taxon>Saprolegniales</taxon>
        <taxon>Verrucalvaceae</taxon>
        <taxon>Aphanomyces</taxon>
    </lineage>
</organism>
<evidence type="ECO:0000256" key="7">
    <source>
        <dbReference type="ARBA" id="ARBA00023212"/>
    </source>
</evidence>
<dbReference type="VEuPathDB" id="FungiDB:H257_13952"/>
<feature type="region of interest" description="Disordered" evidence="9">
    <location>
        <begin position="173"/>
        <end position="196"/>
    </location>
</feature>
<evidence type="ECO:0000256" key="5">
    <source>
        <dbReference type="ARBA" id="ARBA00022794"/>
    </source>
</evidence>
<keyword evidence="7" id="KW-0206">Cytoskeleton</keyword>
<evidence type="ECO:0000256" key="8">
    <source>
        <dbReference type="ARBA" id="ARBA00023273"/>
    </source>
</evidence>
<feature type="compositionally biased region" description="Low complexity" evidence="9">
    <location>
        <begin position="652"/>
        <end position="663"/>
    </location>
</feature>
<dbReference type="PANTHER" id="PTHR21442:SF0">
    <property type="entry name" value="CILIA- AND FLAGELLA-ASSOCIATED PROTEIN 206"/>
    <property type="match status" value="1"/>
</dbReference>
<accession>W4FT00</accession>
<keyword evidence="4" id="KW-0963">Cytoplasm</keyword>
<feature type="compositionally biased region" description="Polar residues" evidence="9">
    <location>
        <begin position="639"/>
        <end position="649"/>
    </location>
</feature>
<comment type="subcellular location">
    <subcellularLocation>
        <location evidence="1">Cytoplasm</location>
        <location evidence="1">Cytoskeleton</location>
        <location evidence="1">Cilium axoneme</location>
    </subcellularLocation>
</comment>
<keyword evidence="5" id="KW-0970">Cilium biogenesis/degradation</keyword>
<sequence>MSSSPPVDSNVHDAPDSTCPVLLSWGEIPPNMEVVDEGNLLSDPVHHNLHATPEEGNRPYLPPLVPQEEADDSALLPVLTTNEAKVREWHRHKQQLQKRLEKNQPPLSCLEVDKARRQADSDAQYHTWLARKKQQLAREKAAAVAKSQLEQNQLLSRLQAQAQDIHTIQTHTKERVAAMKQRKKKQPRRKQRKRLKAAPEVGEEAALLSTHELTDTMQRLDDVERVLAQQFQRVFQVPTAVPHCAWWVVSRVTRMERIPKLVADVIARCKYEGVDVSETLAAFVCRTVVQDDANRFCLDGDVDADGLAALTQASVTTLLQKDSPSLETIKMQLDFDLCYVKHEEEVDKARAAKAKKVAALHRSISLLQPNGTGDFDTLTTLYRQIFTLLMVHADAEKTGDRNVEREVAAALESVFPRIGLKSFVSMTPEDKKFQLKELSSIVGGIRLFNKEIGKGGAGITLTLDTIRNNVTNVSKLAAEEVDEANQVSTEYTEVLLHIHHYNVHDNITPDRIHRWQQELNNKRQFLSYLQSLYEDIDVSVDKISRIMTTYDNELNTLKALVGARTSLPKGQVYPVFEALSKAWEDLDAEHQLLLARSRSIKALMQFKDSFTRTLSSQSEWILKAKKAGMPAQDHWFENSTTDQLDNQPKQHAATSPSSAAGGAKHSGDDNGGGPSGANDEVPVRMSVDSTPEFMQLPLEYQGYCPWTLVCRGGLLLPGDPSLGVIQFRNAYHVFVNERALEEFMADPGRFVGAVHDIVVRKPELIYLLRLQESFPETSMASLMKLTNNRTHVHPLLAPHAVQKVDAGTSTPVHFVEKNLDVNYEWNEWSLRRRAVKIANLRNYKTVSAQTTLSNFRAHVEQQVWLPTDGTTQTGHDKGTNPTKTITYFAGLRGTPSDKKTASAYVEDGDGKEGGEEQEEDVVRPAIVSYTFDL</sequence>
<evidence type="ECO:0000256" key="3">
    <source>
        <dbReference type="ARBA" id="ARBA00021602"/>
    </source>
</evidence>
<dbReference type="GO" id="GO:0003356">
    <property type="term" value="P:regulation of cilium beat frequency"/>
    <property type="evidence" value="ECO:0007669"/>
    <property type="project" value="TreeGrafter"/>
</dbReference>
<proteinExistence type="inferred from homology"/>
<dbReference type="OrthoDB" id="10251073at2759"/>
<dbReference type="Pfam" id="PF12018">
    <property type="entry name" value="FAP206"/>
    <property type="match status" value="1"/>
</dbReference>
<dbReference type="PANTHER" id="PTHR21442">
    <property type="entry name" value="CILIA- AND FLAGELLA-ASSOCIATED PROTEIN 206"/>
    <property type="match status" value="1"/>
</dbReference>
<evidence type="ECO:0000256" key="9">
    <source>
        <dbReference type="SAM" id="MobiDB-lite"/>
    </source>
</evidence>
<evidence type="ECO:0000256" key="6">
    <source>
        <dbReference type="ARBA" id="ARBA00023069"/>
    </source>
</evidence>
<feature type="region of interest" description="Disordered" evidence="9">
    <location>
        <begin position="639"/>
        <end position="683"/>
    </location>
</feature>
<reference evidence="10" key="1">
    <citation type="submission" date="2013-12" db="EMBL/GenBank/DDBJ databases">
        <title>The Genome Sequence of Aphanomyces astaci APO3.</title>
        <authorList>
            <consortium name="The Broad Institute Genomics Platform"/>
            <person name="Russ C."/>
            <person name="Tyler B."/>
            <person name="van West P."/>
            <person name="Dieguez-Uribeondo J."/>
            <person name="Young S.K."/>
            <person name="Zeng Q."/>
            <person name="Gargeya S."/>
            <person name="Fitzgerald M."/>
            <person name="Abouelleil A."/>
            <person name="Alvarado L."/>
            <person name="Chapman S.B."/>
            <person name="Gainer-Dewar J."/>
            <person name="Goldberg J."/>
            <person name="Griggs A."/>
            <person name="Gujja S."/>
            <person name="Hansen M."/>
            <person name="Howarth C."/>
            <person name="Imamovic A."/>
            <person name="Ireland A."/>
            <person name="Larimer J."/>
            <person name="McCowan C."/>
            <person name="Murphy C."/>
            <person name="Pearson M."/>
            <person name="Poon T.W."/>
            <person name="Priest M."/>
            <person name="Roberts A."/>
            <person name="Saif S."/>
            <person name="Shea T."/>
            <person name="Sykes S."/>
            <person name="Wortman J."/>
            <person name="Nusbaum C."/>
            <person name="Birren B."/>
        </authorList>
    </citation>
    <scope>NUCLEOTIDE SEQUENCE [LARGE SCALE GENOMIC DNA]</scope>
    <source>
        <strain evidence="10">APO3</strain>
    </source>
</reference>
<feature type="region of interest" description="Disordered" evidence="9">
    <location>
        <begin position="896"/>
        <end position="920"/>
    </location>
</feature>
<dbReference type="GO" id="GO:0005930">
    <property type="term" value="C:axoneme"/>
    <property type="evidence" value="ECO:0007669"/>
    <property type="project" value="UniProtKB-SubCell"/>
</dbReference>
<evidence type="ECO:0000256" key="2">
    <source>
        <dbReference type="ARBA" id="ARBA00010500"/>
    </source>
</evidence>
<dbReference type="RefSeq" id="XP_009839960.1">
    <property type="nucleotide sequence ID" value="XM_009841658.1"/>
</dbReference>
<gene>
    <name evidence="10" type="ORF">H257_13952</name>
</gene>
<dbReference type="STRING" id="112090.W4FT00"/>
<protein>
    <recommendedName>
        <fullName evidence="3">Cilia- and flagella-associated protein 206</fullName>
    </recommendedName>
</protein>
<feature type="compositionally biased region" description="Basic residues" evidence="9">
    <location>
        <begin position="180"/>
        <end position="196"/>
    </location>
</feature>
<keyword evidence="8" id="KW-0966">Cell projection</keyword>
<keyword evidence="6" id="KW-0969">Cilium</keyword>
<dbReference type="EMBL" id="KI913165">
    <property type="protein sequence ID" value="ETV70577.1"/>
    <property type="molecule type" value="Genomic_DNA"/>
</dbReference>
<dbReference type="AlphaFoldDB" id="W4FT00"/>